<dbReference type="RefSeq" id="WP_168780306.1">
    <property type="nucleotide sequence ID" value="NZ_FMIQ01000003.1"/>
</dbReference>
<gene>
    <name evidence="1" type="ORF">BN1044_00141</name>
</gene>
<dbReference type="Proteomes" id="UP000094844">
    <property type="component" value="Unassembled WGS sequence"/>
</dbReference>
<sequence>MQPDWHFADIITVLKKQGTSLAANYRTKFDEESVCQKAKNQPLGWFL</sequence>
<evidence type="ECO:0008006" key="3">
    <source>
        <dbReference type="Google" id="ProtNLM"/>
    </source>
</evidence>
<evidence type="ECO:0000313" key="1">
    <source>
        <dbReference type="EMBL" id="SCM50693.1"/>
    </source>
</evidence>
<dbReference type="AlphaFoldDB" id="A0A1C6YV24"/>
<dbReference type="EMBL" id="FMIQ01000003">
    <property type="protein sequence ID" value="SCM50693.1"/>
    <property type="molecule type" value="Genomic_DNA"/>
</dbReference>
<reference evidence="1 2" key="1">
    <citation type="submission" date="2016-09" db="EMBL/GenBank/DDBJ databases">
        <authorList>
            <person name="Capua I."/>
            <person name="De Benedictis P."/>
            <person name="Joannis T."/>
            <person name="Lombin L.H."/>
            <person name="Cattoli G."/>
        </authorList>
    </citation>
    <scope>NUCLEOTIDE SEQUENCE [LARGE SCALE GENOMIC DNA]</scope>
    <source>
        <strain evidence="1 2">GB001</strain>
    </source>
</reference>
<proteinExistence type="predicted"/>
<organism evidence="1 2">
    <name type="scientific">Hafnia alvei</name>
    <dbReference type="NCBI Taxonomy" id="569"/>
    <lineage>
        <taxon>Bacteria</taxon>
        <taxon>Pseudomonadati</taxon>
        <taxon>Pseudomonadota</taxon>
        <taxon>Gammaproteobacteria</taxon>
        <taxon>Enterobacterales</taxon>
        <taxon>Hafniaceae</taxon>
        <taxon>Hafnia</taxon>
    </lineage>
</organism>
<accession>A0A1C6YV24</accession>
<name>A0A1C6YV24_HAFAL</name>
<evidence type="ECO:0000313" key="2">
    <source>
        <dbReference type="Proteomes" id="UP000094844"/>
    </source>
</evidence>
<protein>
    <recommendedName>
        <fullName evidence="3">Transcriptional regulator</fullName>
    </recommendedName>
</protein>